<dbReference type="AlphaFoldDB" id="A0A0E9WAF5"/>
<reference evidence="2" key="1">
    <citation type="submission" date="2014-11" db="EMBL/GenBank/DDBJ databases">
        <authorList>
            <person name="Amaro Gonzalez C."/>
        </authorList>
    </citation>
    <scope>NUCLEOTIDE SEQUENCE</scope>
</reference>
<name>A0A0E9WAF5_ANGAN</name>
<proteinExistence type="predicted"/>
<organism evidence="2">
    <name type="scientific">Anguilla anguilla</name>
    <name type="common">European freshwater eel</name>
    <name type="synonym">Muraena anguilla</name>
    <dbReference type="NCBI Taxonomy" id="7936"/>
    <lineage>
        <taxon>Eukaryota</taxon>
        <taxon>Metazoa</taxon>
        <taxon>Chordata</taxon>
        <taxon>Craniata</taxon>
        <taxon>Vertebrata</taxon>
        <taxon>Euteleostomi</taxon>
        <taxon>Actinopterygii</taxon>
        <taxon>Neopterygii</taxon>
        <taxon>Teleostei</taxon>
        <taxon>Anguilliformes</taxon>
        <taxon>Anguillidae</taxon>
        <taxon>Anguilla</taxon>
    </lineage>
</organism>
<accession>A0A0E9WAF5</accession>
<reference evidence="2" key="2">
    <citation type="journal article" date="2015" name="Fish Shellfish Immunol.">
        <title>Early steps in the European eel (Anguilla anguilla)-Vibrio vulnificus interaction in the gills: Role of the RtxA13 toxin.</title>
        <authorList>
            <person name="Callol A."/>
            <person name="Pajuelo D."/>
            <person name="Ebbesson L."/>
            <person name="Teles M."/>
            <person name="MacKenzie S."/>
            <person name="Amaro C."/>
        </authorList>
    </citation>
    <scope>NUCLEOTIDE SEQUENCE</scope>
</reference>
<evidence type="ECO:0000256" key="1">
    <source>
        <dbReference type="SAM" id="MobiDB-lite"/>
    </source>
</evidence>
<evidence type="ECO:0000313" key="2">
    <source>
        <dbReference type="EMBL" id="JAH87261.1"/>
    </source>
</evidence>
<protein>
    <submittedName>
        <fullName evidence="2">Uncharacterized protein</fullName>
    </submittedName>
</protein>
<feature type="region of interest" description="Disordered" evidence="1">
    <location>
        <begin position="16"/>
        <end position="37"/>
    </location>
</feature>
<sequence>MTGCGLCPLRGASPDISLGDQSEKPLETASAFSVAAN</sequence>
<dbReference type="EMBL" id="GBXM01021316">
    <property type="protein sequence ID" value="JAH87261.1"/>
    <property type="molecule type" value="Transcribed_RNA"/>
</dbReference>